<comment type="similarity">
    <text evidence="2">Belongs to the short-chain dehydrogenases/reductases (SDR) family.</text>
</comment>
<sequence>MALSQRLQTHLDQINSLLSQELGSSKYAVSYKTGGLGVAGLTLLKRYFNGGVNRFSGVDMTGKTVVITGANTGIGLQTAIELAKRNATVIIASRDSPKTRDAVKTVKEQSGNNRVEAEYIDLADLSSVRAFVDRYKASGRELHILINNAGVMALPKRQTTKDGFEMQFGVNHLAHFLLTNLLLDTIVASAPARIINLSSLASESGSMKWDDLQYEKAYSPFNAYNQSKLANVLFTKELQRRFDVEGVQVTANSCHPGLVRTELPRHVVGGNVFAQMIMTAITPIYWFLTKSSLQGAQTTLYLAQAPEPGRRGGDYYADCGVKTHARNQKVFNDKDEAKRLWEESVKLVKL</sequence>
<keyword evidence="4" id="KW-1185">Reference proteome</keyword>
<dbReference type="PANTHER" id="PTHR43157:SF31">
    <property type="entry name" value="PHOSPHATIDYLINOSITOL-GLYCAN BIOSYNTHESIS CLASS F PROTEIN"/>
    <property type="match status" value="1"/>
</dbReference>
<dbReference type="PRINTS" id="PR00081">
    <property type="entry name" value="GDHRDH"/>
</dbReference>
<dbReference type="EMBL" id="MVBO01000009">
    <property type="protein sequence ID" value="OZJ05849.1"/>
    <property type="molecule type" value="Genomic_DNA"/>
</dbReference>
<comment type="caution">
    <text evidence="3">The sequence shown here is derived from an EMBL/GenBank/DDBJ whole genome shotgun (WGS) entry which is preliminary data.</text>
</comment>
<dbReference type="Proteomes" id="UP000242875">
    <property type="component" value="Unassembled WGS sequence"/>
</dbReference>
<reference evidence="3 4" key="1">
    <citation type="journal article" date="2017" name="Mycologia">
        <title>Bifiguratus adelaidae, gen. et sp. nov., a new member of Mucoromycotina in endophytic and soil-dwelling habitats.</title>
        <authorList>
            <person name="Torres-Cruz T.J."/>
            <person name="Billingsley Tobias T.L."/>
            <person name="Almatruk M."/>
            <person name="Hesse C."/>
            <person name="Kuske C.R."/>
            <person name="Desiro A."/>
            <person name="Benucci G.M."/>
            <person name="Bonito G."/>
            <person name="Stajich J.E."/>
            <person name="Dunlap C."/>
            <person name="Arnold A.E."/>
            <person name="Porras-Alfaro A."/>
        </authorList>
    </citation>
    <scope>NUCLEOTIDE SEQUENCE [LARGE SCALE GENOMIC DNA]</scope>
    <source>
        <strain evidence="3 4">AZ0501</strain>
    </source>
</reference>
<dbReference type="InterPro" id="IPR002347">
    <property type="entry name" value="SDR_fam"/>
</dbReference>
<name>A0A261Y5G5_9FUNG</name>
<dbReference type="OrthoDB" id="191139at2759"/>
<dbReference type="AlphaFoldDB" id="A0A261Y5G5"/>
<gene>
    <name evidence="3" type="ORF">BZG36_00884</name>
</gene>
<keyword evidence="1" id="KW-0560">Oxidoreductase</keyword>
<evidence type="ECO:0000256" key="2">
    <source>
        <dbReference type="RuleBase" id="RU000363"/>
    </source>
</evidence>
<evidence type="ECO:0000313" key="3">
    <source>
        <dbReference type="EMBL" id="OZJ05849.1"/>
    </source>
</evidence>
<dbReference type="GO" id="GO:0016491">
    <property type="term" value="F:oxidoreductase activity"/>
    <property type="evidence" value="ECO:0007669"/>
    <property type="project" value="UniProtKB-KW"/>
</dbReference>
<dbReference type="CDD" id="cd05327">
    <property type="entry name" value="retinol-DH_like_SDR_c_like"/>
    <property type="match status" value="1"/>
</dbReference>
<evidence type="ECO:0008006" key="5">
    <source>
        <dbReference type="Google" id="ProtNLM"/>
    </source>
</evidence>
<dbReference type="PRINTS" id="PR00080">
    <property type="entry name" value="SDRFAMILY"/>
</dbReference>
<dbReference type="PANTHER" id="PTHR43157">
    <property type="entry name" value="PHOSPHATIDYLINOSITOL-GLYCAN BIOSYNTHESIS CLASS F PROTEIN-RELATED"/>
    <property type="match status" value="1"/>
</dbReference>
<protein>
    <recommendedName>
        <fullName evidence="5">Retinol dehydrogenase 12</fullName>
    </recommendedName>
</protein>
<dbReference type="Gene3D" id="3.40.50.720">
    <property type="entry name" value="NAD(P)-binding Rossmann-like Domain"/>
    <property type="match status" value="1"/>
</dbReference>
<organism evidence="3 4">
    <name type="scientific">Bifiguratus adelaidae</name>
    <dbReference type="NCBI Taxonomy" id="1938954"/>
    <lineage>
        <taxon>Eukaryota</taxon>
        <taxon>Fungi</taxon>
        <taxon>Fungi incertae sedis</taxon>
        <taxon>Mucoromycota</taxon>
        <taxon>Mucoromycotina</taxon>
        <taxon>Endogonomycetes</taxon>
        <taxon>Endogonales</taxon>
        <taxon>Endogonales incertae sedis</taxon>
        <taxon>Bifiguratus</taxon>
    </lineage>
</organism>
<proteinExistence type="inferred from homology"/>
<dbReference type="InterPro" id="IPR036291">
    <property type="entry name" value="NAD(P)-bd_dom_sf"/>
</dbReference>
<accession>A0A261Y5G5</accession>
<dbReference type="Pfam" id="PF00106">
    <property type="entry name" value="adh_short"/>
    <property type="match status" value="1"/>
</dbReference>
<evidence type="ECO:0000256" key="1">
    <source>
        <dbReference type="ARBA" id="ARBA00023002"/>
    </source>
</evidence>
<dbReference type="SUPFAM" id="SSF51735">
    <property type="entry name" value="NAD(P)-binding Rossmann-fold domains"/>
    <property type="match status" value="1"/>
</dbReference>
<evidence type="ECO:0000313" key="4">
    <source>
        <dbReference type="Proteomes" id="UP000242875"/>
    </source>
</evidence>